<proteinExistence type="inferred from homology"/>
<organism evidence="14 15">
    <name type="scientific">Drosophila mojavensis</name>
    <name type="common">Fruit fly</name>
    <dbReference type="NCBI Taxonomy" id="7230"/>
    <lineage>
        <taxon>Eukaryota</taxon>
        <taxon>Metazoa</taxon>
        <taxon>Ecdysozoa</taxon>
        <taxon>Arthropoda</taxon>
        <taxon>Hexapoda</taxon>
        <taxon>Insecta</taxon>
        <taxon>Pterygota</taxon>
        <taxon>Neoptera</taxon>
        <taxon>Endopterygota</taxon>
        <taxon>Diptera</taxon>
        <taxon>Brachycera</taxon>
        <taxon>Muscomorpha</taxon>
        <taxon>Ephydroidea</taxon>
        <taxon>Drosophilidae</taxon>
        <taxon>Drosophila</taxon>
    </lineage>
</organism>
<dbReference type="PRINTS" id="PR01038">
    <property type="entry name" value="TRNASYNTHARG"/>
</dbReference>
<feature type="domain" description="DALR anticodon binding" evidence="13">
    <location>
        <begin position="479"/>
        <end position="599"/>
    </location>
</feature>
<keyword evidence="4 12" id="KW-0547">Nucleotide-binding</keyword>
<evidence type="ECO:0000256" key="3">
    <source>
        <dbReference type="ARBA" id="ARBA00022598"/>
    </source>
</evidence>
<evidence type="ECO:0000256" key="6">
    <source>
        <dbReference type="ARBA" id="ARBA00022917"/>
    </source>
</evidence>
<dbReference type="AlphaFoldDB" id="B4K7I6"/>
<evidence type="ECO:0000313" key="15">
    <source>
        <dbReference type="Proteomes" id="UP000009192"/>
    </source>
</evidence>
<comment type="similarity">
    <text evidence="1 12">Belongs to the class-I aminoacyl-tRNA synthetase family.</text>
</comment>
<dbReference type="Pfam" id="PF00750">
    <property type="entry name" value="tRNA-synt_1d"/>
    <property type="match status" value="1"/>
</dbReference>
<dbReference type="SMR" id="B4K7I6"/>
<sequence length="599" mass="67993">MSVVQCVGTISARNFATLPMALSPCAINMSSGIRRAICEQLPQLKNIYYALEVPSKVQNSTATRPLLQWILPADVAQHENELLDSVKRQQFDTSFIEDVRVVPRNGRNAAKVEFQIQPDAFAAHLLQADSVVPKASAFQEEHVVVEYSSPNIAKPFHVGHLRSTIIGNVLANLHQHLGYRTTRLNYLGDWGTQFGLLALGVQLGSISDDRIREAPIETLYNAYVMANKAAAEDPQLAQRARELFTSLEANTDPTLSCEWQKYRQYTIDELTGMYDRLGVHFDSYEWESQYSQRDIGDVLTQLRSAGLLQREHDGREIVVVDERRVPVIKSDGSTLYLARDIAALLERQRRLQFTRMLYVVDNGQADHFNALFSTATALDASLKDKLQHVKFGRIRGMSTRQGKAVFLRDVLNEARDVMREKRFASATTKANSTLNDEHVCDILGVSAVLVNVLKQRRQRDHEFSWQQALQVNGDTGIKLQYTHCRLHNLLERFGDIELAEIKPSWQHLTEEPSDALAVLYELARFDQCVWQAKEQLEAHVLVNYLFGLCNATSRALKRLPVKQEKCPDKQSQRLLLFRAAKRTLQQGMRLLGLKPLNQM</sequence>
<dbReference type="InterPro" id="IPR014729">
    <property type="entry name" value="Rossmann-like_a/b/a_fold"/>
</dbReference>
<dbReference type="InterPro" id="IPR009080">
    <property type="entry name" value="tRNAsynth_Ia_anticodon-bd"/>
</dbReference>
<evidence type="ECO:0000256" key="9">
    <source>
        <dbReference type="ARBA" id="ARBA00039495"/>
    </source>
</evidence>
<evidence type="ECO:0000256" key="5">
    <source>
        <dbReference type="ARBA" id="ARBA00022840"/>
    </source>
</evidence>
<comment type="catalytic activity">
    <reaction evidence="10">
        <text>tRNA(Arg) + L-arginine + ATP = L-arginyl-tRNA(Arg) + AMP + diphosphate</text>
        <dbReference type="Rhea" id="RHEA:20301"/>
        <dbReference type="Rhea" id="RHEA-COMP:9658"/>
        <dbReference type="Rhea" id="RHEA-COMP:9673"/>
        <dbReference type="ChEBI" id="CHEBI:30616"/>
        <dbReference type="ChEBI" id="CHEBI:32682"/>
        <dbReference type="ChEBI" id="CHEBI:33019"/>
        <dbReference type="ChEBI" id="CHEBI:78442"/>
        <dbReference type="ChEBI" id="CHEBI:78513"/>
        <dbReference type="ChEBI" id="CHEBI:456215"/>
        <dbReference type="EC" id="6.1.1.19"/>
    </reaction>
</comment>
<dbReference type="SUPFAM" id="SSF52374">
    <property type="entry name" value="Nucleotidylyl transferase"/>
    <property type="match status" value="1"/>
</dbReference>
<dbReference type="PROSITE" id="PS00178">
    <property type="entry name" value="AA_TRNA_LIGASE_I"/>
    <property type="match status" value="1"/>
</dbReference>
<dbReference type="FunCoup" id="B4K7I6">
    <property type="interactions" value="1615"/>
</dbReference>
<evidence type="ECO:0000259" key="13">
    <source>
        <dbReference type="SMART" id="SM00836"/>
    </source>
</evidence>
<dbReference type="eggNOG" id="KOG1195">
    <property type="taxonomic scope" value="Eukaryota"/>
</dbReference>
<dbReference type="InParanoid" id="B4K7I6"/>
<keyword evidence="3 12" id="KW-0436">Ligase</keyword>
<evidence type="ECO:0000256" key="7">
    <source>
        <dbReference type="ARBA" id="ARBA00023146"/>
    </source>
</evidence>
<dbReference type="GO" id="GO:0006420">
    <property type="term" value="P:arginyl-tRNA aminoacylation"/>
    <property type="evidence" value="ECO:0007669"/>
    <property type="project" value="InterPro"/>
</dbReference>
<dbReference type="NCBIfam" id="TIGR00456">
    <property type="entry name" value="argS"/>
    <property type="match status" value="1"/>
</dbReference>
<evidence type="ECO:0000256" key="1">
    <source>
        <dbReference type="ARBA" id="ARBA00005594"/>
    </source>
</evidence>
<dbReference type="GO" id="GO:0005524">
    <property type="term" value="F:ATP binding"/>
    <property type="evidence" value="ECO:0007669"/>
    <property type="project" value="UniProtKB-KW"/>
</dbReference>
<dbReference type="Proteomes" id="UP000009192">
    <property type="component" value="Unassembled WGS sequence"/>
</dbReference>
<keyword evidence="15" id="KW-1185">Reference proteome</keyword>
<dbReference type="OrthoDB" id="68056at2759"/>
<keyword evidence="5 12" id="KW-0067">ATP-binding</keyword>
<dbReference type="GO" id="GO:0004814">
    <property type="term" value="F:arginine-tRNA ligase activity"/>
    <property type="evidence" value="ECO:0007669"/>
    <property type="project" value="UniProtKB-EC"/>
</dbReference>
<dbReference type="SMART" id="SM00836">
    <property type="entry name" value="DALR_1"/>
    <property type="match status" value="1"/>
</dbReference>
<dbReference type="EMBL" id="CH933806">
    <property type="protein sequence ID" value="EDW15330.2"/>
    <property type="molecule type" value="Genomic_DNA"/>
</dbReference>
<dbReference type="SUPFAM" id="SSF47323">
    <property type="entry name" value="Anticodon-binding domain of a subclass of class I aminoacyl-tRNA synthetases"/>
    <property type="match status" value="1"/>
</dbReference>
<dbReference type="FunFam" id="3.40.50.620:FF:000058">
    <property type="entry name" value="Mitochondrial arginyl-tRNA synthetase"/>
    <property type="match status" value="1"/>
</dbReference>
<accession>B4K7I6</accession>
<dbReference type="KEGG" id="dmo:Dmoj_GI24765"/>
<dbReference type="PANTHER" id="PTHR11956:SF11">
    <property type="entry name" value="ARGININE--TRNA LIGASE, MITOCHONDRIAL-RELATED"/>
    <property type="match status" value="1"/>
</dbReference>
<dbReference type="InterPro" id="IPR001278">
    <property type="entry name" value="Arg-tRNA-ligase"/>
</dbReference>
<evidence type="ECO:0000313" key="14">
    <source>
        <dbReference type="EMBL" id="EDW15330.2"/>
    </source>
</evidence>
<comment type="function">
    <text evidence="11">Catalyzes the attachment of arginine to tRNA(Arg) in a two-step reaction: arginine is first activated by ATP to form Arg-AMP and then transferred to the acceptor end of tRNA(Arg).</text>
</comment>
<evidence type="ECO:0000256" key="11">
    <source>
        <dbReference type="ARBA" id="ARBA00049595"/>
    </source>
</evidence>
<keyword evidence="7 12" id="KW-0030">Aminoacyl-tRNA synthetase</keyword>
<keyword evidence="6 12" id="KW-0648">Protein biosynthesis</keyword>
<evidence type="ECO:0000256" key="10">
    <source>
        <dbReference type="ARBA" id="ARBA00049339"/>
    </source>
</evidence>
<evidence type="ECO:0000256" key="12">
    <source>
        <dbReference type="RuleBase" id="RU363038"/>
    </source>
</evidence>
<dbReference type="HOGENOM" id="CLU_006406_6_2_1"/>
<dbReference type="EC" id="6.1.1.19" evidence="2"/>
<dbReference type="GO" id="GO:0005739">
    <property type="term" value="C:mitochondrion"/>
    <property type="evidence" value="ECO:0007669"/>
    <property type="project" value="TreeGrafter"/>
</dbReference>
<gene>
    <name evidence="14" type="primary">Dmoj\GI24765</name>
    <name evidence="14" type="ORF">Dmoj_GI24765</name>
</gene>
<dbReference type="InterPro" id="IPR035684">
    <property type="entry name" value="ArgRS_core"/>
</dbReference>
<evidence type="ECO:0000256" key="2">
    <source>
        <dbReference type="ARBA" id="ARBA00012837"/>
    </source>
</evidence>
<reference evidence="14 15" key="1">
    <citation type="journal article" date="2007" name="Nature">
        <title>Evolution of genes and genomes on the Drosophila phylogeny.</title>
        <authorList>
            <consortium name="Drosophila 12 Genomes Consortium"/>
            <person name="Clark A.G."/>
            <person name="Eisen M.B."/>
            <person name="Smith D.R."/>
            <person name="Bergman C.M."/>
            <person name="Oliver B."/>
            <person name="Markow T.A."/>
            <person name="Kaufman T.C."/>
            <person name="Kellis M."/>
            <person name="Gelbart W."/>
            <person name="Iyer V.N."/>
            <person name="Pollard D.A."/>
            <person name="Sackton T.B."/>
            <person name="Larracuente A.M."/>
            <person name="Singh N.D."/>
            <person name="Abad J.P."/>
            <person name="Abt D.N."/>
            <person name="Adryan B."/>
            <person name="Aguade M."/>
            <person name="Akashi H."/>
            <person name="Anderson W.W."/>
            <person name="Aquadro C.F."/>
            <person name="Ardell D.H."/>
            <person name="Arguello R."/>
            <person name="Artieri C.G."/>
            <person name="Barbash D.A."/>
            <person name="Barker D."/>
            <person name="Barsanti P."/>
            <person name="Batterham P."/>
            <person name="Batzoglou S."/>
            <person name="Begun D."/>
            <person name="Bhutkar A."/>
            <person name="Blanco E."/>
            <person name="Bosak S.A."/>
            <person name="Bradley R.K."/>
            <person name="Brand A.D."/>
            <person name="Brent M.R."/>
            <person name="Brooks A.N."/>
            <person name="Brown R.H."/>
            <person name="Butlin R.K."/>
            <person name="Caggese C."/>
            <person name="Calvi B.R."/>
            <person name="Bernardo de Carvalho A."/>
            <person name="Caspi A."/>
            <person name="Castrezana S."/>
            <person name="Celniker S.E."/>
            <person name="Chang J.L."/>
            <person name="Chapple C."/>
            <person name="Chatterji S."/>
            <person name="Chinwalla A."/>
            <person name="Civetta A."/>
            <person name="Clifton S.W."/>
            <person name="Comeron J.M."/>
            <person name="Costello J.C."/>
            <person name="Coyne J.A."/>
            <person name="Daub J."/>
            <person name="David R.G."/>
            <person name="Delcher A.L."/>
            <person name="Delehaunty K."/>
            <person name="Do C.B."/>
            <person name="Ebling H."/>
            <person name="Edwards K."/>
            <person name="Eickbush T."/>
            <person name="Evans J.D."/>
            <person name="Filipski A."/>
            <person name="Findeiss S."/>
            <person name="Freyhult E."/>
            <person name="Fulton L."/>
            <person name="Fulton R."/>
            <person name="Garcia A.C."/>
            <person name="Gardiner A."/>
            <person name="Garfield D.A."/>
            <person name="Garvin B.E."/>
            <person name="Gibson G."/>
            <person name="Gilbert D."/>
            <person name="Gnerre S."/>
            <person name="Godfrey J."/>
            <person name="Good R."/>
            <person name="Gotea V."/>
            <person name="Gravely B."/>
            <person name="Greenberg A.J."/>
            <person name="Griffiths-Jones S."/>
            <person name="Gross S."/>
            <person name="Guigo R."/>
            <person name="Gustafson E.A."/>
            <person name="Haerty W."/>
            <person name="Hahn M.W."/>
            <person name="Halligan D.L."/>
            <person name="Halpern A.L."/>
            <person name="Halter G.M."/>
            <person name="Han M.V."/>
            <person name="Heger A."/>
            <person name="Hillier L."/>
            <person name="Hinrichs A.S."/>
            <person name="Holmes I."/>
            <person name="Hoskins R.A."/>
            <person name="Hubisz M.J."/>
            <person name="Hultmark D."/>
            <person name="Huntley M.A."/>
            <person name="Jaffe D.B."/>
            <person name="Jagadeeshan S."/>
            <person name="Jeck W.R."/>
            <person name="Johnson J."/>
            <person name="Jones C.D."/>
            <person name="Jordan W.C."/>
            <person name="Karpen G.H."/>
            <person name="Kataoka E."/>
            <person name="Keightley P.D."/>
            <person name="Kheradpour P."/>
            <person name="Kirkness E.F."/>
            <person name="Koerich L.B."/>
            <person name="Kristiansen K."/>
            <person name="Kudrna D."/>
            <person name="Kulathinal R.J."/>
            <person name="Kumar S."/>
            <person name="Kwok R."/>
            <person name="Lander E."/>
            <person name="Langley C.H."/>
            <person name="Lapoint R."/>
            <person name="Lazzaro B.P."/>
            <person name="Lee S.J."/>
            <person name="Levesque L."/>
            <person name="Li R."/>
            <person name="Lin C.F."/>
            <person name="Lin M.F."/>
            <person name="Lindblad-Toh K."/>
            <person name="Llopart A."/>
            <person name="Long M."/>
            <person name="Low L."/>
            <person name="Lozovsky E."/>
            <person name="Lu J."/>
            <person name="Luo M."/>
            <person name="Machado C.A."/>
            <person name="Makalowski W."/>
            <person name="Marzo M."/>
            <person name="Matsuda M."/>
            <person name="Matzkin L."/>
            <person name="McAllister B."/>
            <person name="McBride C.S."/>
            <person name="McKernan B."/>
            <person name="McKernan K."/>
            <person name="Mendez-Lago M."/>
            <person name="Minx P."/>
            <person name="Mollenhauer M.U."/>
            <person name="Montooth K."/>
            <person name="Mount S.M."/>
            <person name="Mu X."/>
            <person name="Myers E."/>
            <person name="Negre B."/>
            <person name="Newfeld S."/>
            <person name="Nielsen R."/>
            <person name="Noor M.A."/>
            <person name="O'Grady P."/>
            <person name="Pachter L."/>
            <person name="Papaceit M."/>
            <person name="Parisi M.J."/>
            <person name="Parisi M."/>
            <person name="Parts L."/>
            <person name="Pedersen J.S."/>
            <person name="Pesole G."/>
            <person name="Phillippy A.M."/>
            <person name="Ponting C.P."/>
            <person name="Pop M."/>
            <person name="Porcelli D."/>
            <person name="Powell J.R."/>
            <person name="Prohaska S."/>
            <person name="Pruitt K."/>
            <person name="Puig M."/>
            <person name="Quesneville H."/>
            <person name="Ram K.R."/>
            <person name="Rand D."/>
            <person name="Rasmussen M.D."/>
            <person name="Reed L.K."/>
            <person name="Reenan R."/>
            <person name="Reily A."/>
            <person name="Remington K.A."/>
            <person name="Rieger T.T."/>
            <person name="Ritchie M.G."/>
            <person name="Robin C."/>
            <person name="Rogers Y.H."/>
            <person name="Rohde C."/>
            <person name="Rozas J."/>
            <person name="Rubenfield M.J."/>
            <person name="Ruiz A."/>
            <person name="Russo S."/>
            <person name="Salzberg S.L."/>
            <person name="Sanchez-Gracia A."/>
            <person name="Saranga D.J."/>
            <person name="Sato H."/>
            <person name="Schaeffer S.W."/>
            <person name="Schatz M.C."/>
            <person name="Schlenke T."/>
            <person name="Schwartz R."/>
            <person name="Segarra C."/>
            <person name="Singh R.S."/>
            <person name="Sirot L."/>
            <person name="Sirota M."/>
            <person name="Sisneros N.B."/>
            <person name="Smith C.D."/>
            <person name="Smith T.F."/>
            <person name="Spieth J."/>
            <person name="Stage D.E."/>
            <person name="Stark A."/>
            <person name="Stephan W."/>
            <person name="Strausberg R.L."/>
            <person name="Strempel S."/>
            <person name="Sturgill D."/>
            <person name="Sutton G."/>
            <person name="Sutton G.G."/>
            <person name="Tao W."/>
            <person name="Teichmann S."/>
            <person name="Tobari Y.N."/>
            <person name="Tomimura Y."/>
            <person name="Tsolas J.M."/>
            <person name="Valente V.L."/>
            <person name="Venter E."/>
            <person name="Venter J.C."/>
            <person name="Vicario S."/>
            <person name="Vieira F.G."/>
            <person name="Vilella A.J."/>
            <person name="Villasante A."/>
            <person name="Walenz B."/>
            <person name="Wang J."/>
            <person name="Wasserman M."/>
            <person name="Watts T."/>
            <person name="Wilson D."/>
            <person name="Wilson R.K."/>
            <person name="Wing R.A."/>
            <person name="Wolfner M.F."/>
            <person name="Wong A."/>
            <person name="Wong G.K."/>
            <person name="Wu C.I."/>
            <person name="Wu G."/>
            <person name="Yamamoto D."/>
            <person name="Yang H.P."/>
            <person name="Yang S.P."/>
            <person name="Yorke J.A."/>
            <person name="Yoshida K."/>
            <person name="Zdobnov E."/>
            <person name="Zhang P."/>
            <person name="Zhang Y."/>
            <person name="Zimin A.V."/>
            <person name="Baldwin J."/>
            <person name="Abdouelleil A."/>
            <person name="Abdulkadir J."/>
            <person name="Abebe A."/>
            <person name="Abera B."/>
            <person name="Abreu J."/>
            <person name="Acer S.C."/>
            <person name="Aftuck L."/>
            <person name="Alexander A."/>
            <person name="An P."/>
            <person name="Anderson E."/>
            <person name="Anderson S."/>
            <person name="Arachi H."/>
            <person name="Azer M."/>
            <person name="Bachantsang P."/>
            <person name="Barry A."/>
            <person name="Bayul T."/>
            <person name="Berlin A."/>
            <person name="Bessette D."/>
            <person name="Bloom T."/>
            <person name="Blye J."/>
            <person name="Boguslavskiy L."/>
            <person name="Bonnet C."/>
            <person name="Boukhgalter B."/>
            <person name="Bourzgui I."/>
            <person name="Brown A."/>
            <person name="Cahill P."/>
            <person name="Channer S."/>
            <person name="Cheshatsang Y."/>
            <person name="Chuda L."/>
            <person name="Citroen M."/>
            <person name="Collymore A."/>
            <person name="Cooke P."/>
            <person name="Costello M."/>
            <person name="D'Aco K."/>
            <person name="Daza R."/>
            <person name="De Haan G."/>
            <person name="DeGray S."/>
            <person name="DeMaso C."/>
            <person name="Dhargay N."/>
            <person name="Dooley K."/>
            <person name="Dooley E."/>
            <person name="Doricent M."/>
            <person name="Dorje P."/>
            <person name="Dorjee K."/>
            <person name="Dupes A."/>
            <person name="Elong R."/>
            <person name="Falk J."/>
            <person name="Farina A."/>
            <person name="Faro S."/>
            <person name="Ferguson D."/>
            <person name="Fisher S."/>
            <person name="Foley C.D."/>
            <person name="Franke A."/>
            <person name="Friedrich D."/>
            <person name="Gadbois L."/>
            <person name="Gearin G."/>
            <person name="Gearin C.R."/>
            <person name="Giannoukos G."/>
            <person name="Goode T."/>
            <person name="Graham J."/>
            <person name="Grandbois E."/>
            <person name="Grewal S."/>
            <person name="Gyaltsen K."/>
            <person name="Hafez N."/>
            <person name="Hagos B."/>
            <person name="Hall J."/>
            <person name="Henson C."/>
            <person name="Hollinger A."/>
            <person name="Honan T."/>
            <person name="Huard M.D."/>
            <person name="Hughes L."/>
            <person name="Hurhula B."/>
            <person name="Husby M.E."/>
            <person name="Kamat A."/>
            <person name="Kanga B."/>
            <person name="Kashin S."/>
            <person name="Khazanovich D."/>
            <person name="Kisner P."/>
            <person name="Lance K."/>
            <person name="Lara M."/>
            <person name="Lee W."/>
            <person name="Lennon N."/>
            <person name="Letendre F."/>
            <person name="LeVine R."/>
            <person name="Lipovsky A."/>
            <person name="Liu X."/>
            <person name="Liu J."/>
            <person name="Liu S."/>
            <person name="Lokyitsang T."/>
            <person name="Lokyitsang Y."/>
            <person name="Lubonja R."/>
            <person name="Lui A."/>
            <person name="MacDonald P."/>
            <person name="Magnisalis V."/>
            <person name="Maru K."/>
            <person name="Matthews C."/>
            <person name="McCusker W."/>
            <person name="McDonough S."/>
            <person name="Mehta T."/>
            <person name="Meldrim J."/>
            <person name="Meneus L."/>
            <person name="Mihai O."/>
            <person name="Mihalev A."/>
            <person name="Mihova T."/>
            <person name="Mittelman R."/>
            <person name="Mlenga V."/>
            <person name="Montmayeur A."/>
            <person name="Mulrain L."/>
            <person name="Navidi A."/>
            <person name="Naylor J."/>
            <person name="Negash T."/>
            <person name="Nguyen T."/>
            <person name="Nguyen N."/>
            <person name="Nicol R."/>
            <person name="Norbu C."/>
            <person name="Norbu N."/>
            <person name="Novod N."/>
            <person name="O'Neill B."/>
            <person name="Osman S."/>
            <person name="Markiewicz E."/>
            <person name="Oyono O.L."/>
            <person name="Patti C."/>
            <person name="Phunkhang P."/>
            <person name="Pierre F."/>
            <person name="Priest M."/>
            <person name="Raghuraman S."/>
            <person name="Rege F."/>
            <person name="Reyes R."/>
            <person name="Rise C."/>
            <person name="Rogov P."/>
            <person name="Ross K."/>
            <person name="Ryan E."/>
            <person name="Settipalli S."/>
            <person name="Shea T."/>
            <person name="Sherpa N."/>
            <person name="Shi L."/>
            <person name="Shih D."/>
            <person name="Sparrow T."/>
            <person name="Spaulding J."/>
            <person name="Stalker J."/>
            <person name="Stange-Thomann N."/>
            <person name="Stavropoulos S."/>
            <person name="Stone C."/>
            <person name="Strader C."/>
            <person name="Tesfaye S."/>
            <person name="Thomson T."/>
            <person name="Thoulutsang Y."/>
            <person name="Thoulutsang D."/>
            <person name="Topham K."/>
            <person name="Topping I."/>
            <person name="Tsamla T."/>
            <person name="Vassiliev H."/>
            <person name="Vo A."/>
            <person name="Wangchuk T."/>
            <person name="Wangdi T."/>
            <person name="Weiand M."/>
            <person name="Wilkinson J."/>
            <person name="Wilson A."/>
            <person name="Yadav S."/>
            <person name="Young G."/>
            <person name="Yu Q."/>
            <person name="Zembek L."/>
            <person name="Zhong D."/>
            <person name="Zimmer A."/>
            <person name="Zwirko Z."/>
            <person name="Jaffe D.B."/>
            <person name="Alvarez P."/>
            <person name="Brockman W."/>
            <person name="Butler J."/>
            <person name="Chin C."/>
            <person name="Gnerre S."/>
            <person name="Grabherr M."/>
            <person name="Kleber M."/>
            <person name="Mauceli E."/>
            <person name="MacCallum I."/>
        </authorList>
    </citation>
    <scope>NUCLEOTIDE SEQUENCE [LARGE SCALE GENOMIC DNA]</scope>
    <source>
        <strain evidence="15">Tucson 15081-1352.22</strain>
    </source>
</reference>
<evidence type="ECO:0000256" key="4">
    <source>
        <dbReference type="ARBA" id="ARBA00022741"/>
    </source>
</evidence>
<dbReference type="InterPro" id="IPR008909">
    <property type="entry name" value="DALR_anticod-bd"/>
</dbReference>
<dbReference type="PANTHER" id="PTHR11956">
    <property type="entry name" value="ARGINYL-TRNA SYNTHETASE"/>
    <property type="match status" value="1"/>
</dbReference>
<dbReference type="Pfam" id="PF05746">
    <property type="entry name" value="DALR_1"/>
    <property type="match status" value="1"/>
</dbReference>
<dbReference type="FunFam" id="1.10.730.10:FF:000006">
    <property type="entry name" value="Arginyl-tRNA synthetase 2, mitochondrial"/>
    <property type="match status" value="1"/>
</dbReference>
<dbReference type="GO" id="GO:0032543">
    <property type="term" value="P:mitochondrial translation"/>
    <property type="evidence" value="ECO:0007669"/>
    <property type="project" value="TreeGrafter"/>
</dbReference>
<protein>
    <recommendedName>
        <fullName evidence="9">Probable arginine--tRNA ligase, mitochondrial</fullName>
        <ecNumber evidence="2">6.1.1.19</ecNumber>
    </recommendedName>
    <alternativeName>
        <fullName evidence="8">Arginyl-tRNA synthetase</fullName>
    </alternativeName>
</protein>
<dbReference type="InterPro" id="IPR001412">
    <property type="entry name" value="aa-tRNA-synth_I_CS"/>
</dbReference>
<name>B4K7I6_DROMO</name>
<dbReference type="Gene3D" id="1.10.730.10">
    <property type="entry name" value="Isoleucyl-tRNA Synthetase, Domain 1"/>
    <property type="match status" value="1"/>
</dbReference>
<evidence type="ECO:0000256" key="8">
    <source>
        <dbReference type="ARBA" id="ARBA00033033"/>
    </source>
</evidence>
<dbReference type="Gene3D" id="3.40.50.620">
    <property type="entry name" value="HUPs"/>
    <property type="match status" value="1"/>
</dbReference>